<evidence type="ECO:0000256" key="5">
    <source>
        <dbReference type="RuleBase" id="RU363034"/>
    </source>
</evidence>
<dbReference type="InterPro" id="IPR043504">
    <property type="entry name" value="Peptidase_S1_PA_chymotrypsin"/>
</dbReference>
<keyword evidence="4" id="KW-1015">Disulfide bond</keyword>
<dbReference type="FunFam" id="2.40.10.10:FF:000006">
    <property type="entry name" value="Serine proteinase stubble"/>
    <property type="match status" value="1"/>
</dbReference>
<dbReference type="AlphaFoldDB" id="A0A068F5B2"/>
<reference evidence="8" key="1">
    <citation type="journal article" date="2014" name="BMC Genomics">
        <title>Genomic insights into the serine protease gene family and expression profile analysis in the planthopper, Nilaparvata lugens.</title>
        <authorList>
            <person name="Bao Y.Y."/>
            <person name="Qin X."/>
            <person name="Yu B."/>
            <person name="Chen L.B."/>
            <person name="Wang Z.C."/>
            <person name="Zhang C.X."/>
        </authorList>
    </citation>
    <scope>NUCLEOTIDE SEQUENCE</scope>
</reference>
<evidence type="ECO:0000256" key="2">
    <source>
        <dbReference type="ARBA" id="ARBA00022801"/>
    </source>
</evidence>
<protein>
    <submittedName>
        <fullName evidence="8">Ovochymase-2</fullName>
    </submittedName>
</protein>
<accession>A0A068F5B2</accession>
<proteinExistence type="evidence at transcript level"/>
<dbReference type="GO" id="GO:0006508">
    <property type="term" value="P:proteolysis"/>
    <property type="evidence" value="ECO:0007669"/>
    <property type="project" value="UniProtKB-KW"/>
</dbReference>
<evidence type="ECO:0000256" key="6">
    <source>
        <dbReference type="SAM" id="Phobius"/>
    </source>
</evidence>
<evidence type="ECO:0000256" key="4">
    <source>
        <dbReference type="ARBA" id="ARBA00023157"/>
    </source>
</evidence>
<dbReference type="InterPro" id="IPR033116">
    <property type="entry name" value="TRYPSIN_SER"/>
</dbReference>
<dbReference type="PROSITE" id="PS00134">
    <property type="entry name" value="TRYPSIN_HIS"/>
    <property type="match status" value="1"/>
</dbReference>
<evidence type="ECO:0000259" key="7">
    <source>
        <dbReference type="PROSITE" id="PS50240"/>
    </source>
</evidence>
<name>A0A068F5B2_NILLU</name>
<keyword evidence="6" id="KW-0812">Transmembrane</keyword>
<keyword evidence="2 5" id="KW-0378">Hydrolase</keyword>
<dbReference type="EMBL" id="KJ512110">
    <property type="protein sequence ID" value="AID60333.1"/>
    <property type="molecule type" value="mRNA"/>
</dbReference>
<dbReference type="Pfam" id="PF00089">
    <property type="entry name" value="Trypsin"/>
    <property type="match status" value="1"/>
</dbReference>
<keyword evidence="6" id="KW-1133">Transmembrane helix</keyword>
<keyword evidence="1 5" id="KW-0645">Protease</keyword>
<reference evidence="8" key="2">
    <citation type="submission" date="2014-02" db="EMBL/GenBank/DDBJ databases">
        <authorList>
            <person name="Bao Y.-Y."/>
            <person name="Zhang C.-X."/>
        </authorList>
    </citation>
    <scope>NUCLEOTIDE SEQUENCE</scope>
</reference>
<evidence type="ECO:0000256" key="1">
    <source>
        <dbReference type="ARBA" id="ARBA00022670"/>
    </source>
</evidence>
<keyword evidence="6" id="KW-0472">Membrane</keyword>
<dbReference type="PRINTS" id="PR00722">
    <property type="entry name" value="CHYMOTRYPSIN"/>
</dbReference>
<dbReference type="InterPro" id="IPR001314">
    <property type="entry name" value="Peptidase_S1A"/>
</dbReference>
<keyword evidence="3 5" id="KW-0720">Serine protease</keyword>
<dbReference type="InterPro" id="IPR001254">
    <property type="entry name" value="Trypsin_dom"/>
</dbReference>
<evidence type="ECO:0000256" key="3">
    <source>
        <dbReference type="ARBA" id="ARBA00022825"/>
    </source>
</evidence>
<dbReference type="OrthoDB" id="546450at2759"/>
<dbReference type="SMART" id="SM00020">
    <property type="entry name" value="Tryp_SPc"/>
    <property type="match status" value="1"/>
</dbReference>
<sequence>MFARKRKRNLLELVSSDRWREEVSLDDREEVREVRERVTRPVISSLAFVSQIGEGREPKQTELRGQSTQQPMTALHQGPKGRLVLVSSLFIIFTLPATFSLLVNHSEEHHACGERNEASRIVGGKPTETNEFPWMVRLSYFNRFYCGGMLINDRYVLTAAHCVKGFMWFMIKVTFGEHDRCSQPVKPESRFVIRAITGDFSYLNFDHDIALLRLNDRVPYTQTIQPICLPDDPAESYEGKIGLVSGWGTLKEDGKASCVLQEVEVPVLSNEDCRKTNYSDTMISDNMMCAGYKEGLKDSCQGDSGGPLIREREDKKYELIGIVSWGNGCARAGYPGVYTRVTRYVDWIKENSKEGCYCLN</sequence>
<organism evidence="8">
    <name type="scientific">Nilaparvata lugens</name>
    <name type="common">Brown planthopper</name>
    <dbReference type="NCBI Taxonomy" id="108931"/>
    <lineage>
        <taxon>Eukaryota</taxon>
        <taxon>Metazoa</taxon>
        <taxon>Ecdysozoa</taxon>
        <taxon>Arthropoda</taxon>
        <taxon>Hexapoda</taxon>
        <taxon>Insecta</taxon>
        <taxon>Pterygota</taxon>
        <taxon>Neoptera</taxon>
        <taxon>Paraneoptera</taxon>
        <taxon>Hemiptera</taxon>
        <taxon>Auchenorrhyncha</taxon>
        <taxon>Fulgoroidea</taxon>
        <taxon>Delphacidae</taxon>
        <taxon>Delphacinae</taxon>
        <taxon>Nilaparvata</taxon>
    </lineage>
</organism>
<dbReference type="SUPFAM" id="SSF50494">
    <property type="entry name" value="Trypsin-like serine proteases"/>
    <property type="match status" value="1"/>
</dbReference>
<dbReference type="GO" id="GO:0004252">
    <property type="term" value="F:serine-type endopeptidase activity"/>
    <property type="evidence" value="ECO:0007669"/>
    <property type="project" value="InterPro"/>
</dbReference>
<dbReference type="Gene3D" id="2.40.10.10">
    <property type="entry name" value="Trypsin-like serine proteases"/>
    <property type="match status" value="1"/>
</dbReference>
<evidence type="ECO:0000313" key="8">
    <source>
        <dbReference type="EMBL" id="AID60333.1"/>
    </source>
</evidence>
<dbReference type="CDD" id="cd00190">
    <property type="entry name" value="Tryp_SPc"/>
    <property type="match status" value="1"/>
</dbReference>
<dbReference type="InterPro" id="IPR018114">
    <property type="entry name" value="TRYPSIN_HIS"/>
</dbReference>
<feature type="transmembrane region" description="Helical" evidence="6">
    <location>
        <begin position="83"/>
        <end position="103"/>
    </location>
</feature>
<dbReference type="PANTHER" id="PTHR24252">
    <property type="entry name" value="ACROSIN-RELATED"/>
    <property type="match status" value="1"/>
</dbReference>
<dbReference type="PANTHER" id="PTHR24252:SF7">
    <property type="entry name" value="HYALIN"/>
    <property type="match status" value="1"/>
</dbReference>
<dbReference type="InterPro" id="IPR009003">
    <property type="entry name" value="Peptidase_S1_PA"/>
</dbReference>
<dbReference type="PROSITE" id="PS50240">
    <property type="entry name" value="TRYPSIN_DOM"/>
    <property type="match status" value="1"/>
</dbReference>
<dbReference type="PROSITE" id="PS00135">
    <property type="entry name" value="TRYPSIN_SER"/>
    <property type="match status" value="1"/>
</dbReference>
<feature type="domain" description="Peptidase S1" evidence="7">
    <location>
        <begin position="121"/>
        <end position="353"/>
    </location>
</feature>